<feature type="signal peptide" evidence="1">
    <location>
        <begin position="1"/>
        <end position="26"/>
    </location>
</feature>
<evidence type="ECO:0000313" key="2">
    <source>
        <dbReference type="EMBL" id="PLR85883.1"/>
    </source>
</evidence>
<dbReference type="EMBL" id="PGVA01000004">
    <property type="protein sequence ID" value="PLR85883.1"/>
    <property type="molecule type" value="Genomic_DNA"/>
</dbReference>
<keyword evidence="5" id="KW-1185">Reference proteome</keyword>
<keyword evidence="1" id="KW-0732">Signal</keyword>
<sequence length="114" mass="12459">MKMFMLKVSLIASLMFVSVLVGMQHANGGIHKMKGYEDSGFRGAFIVNEADQGEYQATVLGNDISSHDLEEKKAKLEKMKAYNFFSDMGKKAADGITAAVKKLFDSITGLIESS</sequence>
<feature type="chain" id="PRO_5038903440" evidence="1">
    <location>
        <begin position="27"/>
        <end position="114"/>
    </location>
</feature>
<name>A0A2N5GR33_9BACI</name>
<evidence type="ECO:0000313" key="4">
    <source>
        <dbReference type="Proteomes" id="UP000234951"/>
    </source>
</evidence>
<comment type="caution">
    <text evidence="2">The sequence shown here is derived from an EMBL/GenBank/DDBJ whole genome shotgun (WGS) entry which is preliminary data.</text>
</comment>
<dbReference type="OrthoDB" id="2941402at2"/>
<dbReference type="AlphaFoldDB" id="A0A2N5GR33"/>
<evidence type="ECO:0000313" key="5">
    <source>
        <dbReference type="Proteomes" id="UP000235114"/>
    </source>
</evidence>
<dbReference type="Pfam" id="PF12438">
    <property type="entry name" value="DUF3679"/>
    <property type="match status" value="1"/>
</dbReference>
<gene>
    <name evidence="2" type="ORF">CU635_02265</name>
    <name evidence="3" type="ORF">CVD25_03975</name>
</gene>
<proteinExistence type="predicted"/>
<evidence type="ECO:0000256" key="1">
    <source>
        <dbReference type="SAM" id="SignalP"/>
    </source>
</evidence>
<reference evidence="3 5" key="2">
    <citation type="submission" date="2017-12" db="EMBL/GenBank/DDBJ databases">
        <title>Comparative Functional Genomics of Dry Heat Resistant strains isolated from the Viking Spacecraft.</title>
        <authorList>
            <person name="Seuylemezian A."/>
            <person name="Cooper K."/>
            <person name="Vaishampayan P."/>
        </authorList>
    </citation>
    <scope>NUCLEOTIDE SEQUENCE [LARGE SCALE GENOMIC DNA]</scope>
    <source>
        <strain evidence="3 5">ATCC 29669</strain>
    </source>
</reference>
<dbReference type="RefSeq" id="WP_101575548.1">
    <property type="nucleotide sequence ID" value="NZ_PGVA01000004.1"/>
</dbReference>
<dbReference type="Proteomes" id="UP000235114">
    <property type="component" value="Unassembled WGS sequence"/>
</dbReference>
<dbReference type="Proteomes" id="UP000234951">
    <property type="component" value="Unassembled WGS sequence"/>
</dbReference>
<dbReference type="EMBL" id="PGVD01000013">
    <property type="protein sequence ID" value="PLS00002.1"/>
    <property type="molecule type" value="Genomic_DNA"/>
</dbReference>
<organism evidence="2 4">
    <name type="scientific">Bacillus canaveralius</name>
    <dbReference type="NCBI Taxonomy" id="1403243"/>
    <lineage>
        <taxon>Bacteria</taxon>
        <taxon>Bacillati</taxon>
        <taxon>Bacillota</taxon>
        <taxon>Bacilli</taxon>
        <taxon>Bacillales</taxon>
        <taxon>Bacillaceae</taxon>
        <taxon>Bacillus</taxon>
    </lineage>
</organism>
<protein>
    <submittedName>
        <fullName evidence="2">DUF3679 domain-containing protein</fullName>
    </submittedName>
</protein>
<reference evidence="2 4" key="1">
    <citation type="submission" date="2017-11" db="EMBL/GenBank/DDBJ databases">
        <title>Comparitive Functional Genomics of Dry Heat Resistant strains isolated from the Viking Spacecraft.</title>
        <authorList>
            <person name="Seuylemezian A."/>
            <person name="Cooper K."/>
            <person name="Vaishampayan P."/>
        </authorList>
    </citation>
    <scope>NUCLEOTIDE SEQUENCE [LARGE SCALE GENOMIC DNA]</scope>
    <source>
        <strain evidence="2 4">M4.6</strain>
    </source>
</reference>
<evidence type="ECO:0000313" key="3">
    <source>
        <dbReference type="EMBL" id="PLS00002.1"/>
    </source>
</evidence>
<accession>A0A2N5GR33</accession>
<dbReference type="InterPro" id="IPR020534">
    <property type="entry name" value="Uncharacterised_YqxA"/>
</dbReference>